<comment type="caution">
    <text evidence="2">The sequence shown here is derived from an EMBL/GenBank/DDBJ whole genome shotgun (WGS) entry which is preliminary data.</text>
</comment>
<dbReference type="InterPro" id="IPR015867">
    <property type="entry name" value="N-reg_PII/ATP_PRibTrfase_C"/>
</dbReference>
<sequence length="107" mass="12120">MTGYQLTFFTQQNRSHDSKSLHQWLMDLTQSMGIRGATMSTAQEGIGSDHHRHSARFFELADQPVEITMVVSVAECESILKRLNDEPGLHLFYSKMPVEFGFIGQAD</sequence>
<protein>
    <submittedName>
        <fullName evidence="2">PII-like signaling protein</fullName>
    </submittedName>
</protein>
<dbReference type="Proteomes" id="UP000295525">
    <property type="component" value="Unassembled WGS sequence"/>
</dbReference>
<keyword evidence="3" id="KW-1185">Reference proteome</keyword>
<organism evidence="2 3">
    <name type="scientific">Paralcaligenes ureilyticus</name>
    <dbReference type="NCBI Taxonomy" id="627131"/>
    <lineage>
        <taxon>Bacteria</taxon>
        <taxon>Pseudomonadati</taxon>
        <taxon>Pseudomonadota</taxon>
        <taxon>Betaproteobacteria</taxon>
        <taxon>Burkholderiales</taxon>
        <taxon>Alcaligenaceae</taxon>
        <taxon>Paralcaligenes</taxon>
    </lineage>
</organism>
<dbReference type="InterPro" id="IPR003793">
    <property type="entry name" value="UPF0166"/>
</dbReference>
<dbReference type="AlphaFoldDB" id="A0A4V2UZ86"/>
<gene>
    <name evidence="2" type="ORF">EDC26_102275</name>
</gene>
<dbReference type="OrthoDB" id="5339790at2"/>
<accession>A0A4V2UZ86</accession>
<evidence type="ECO:0000313" key="3">
    <source>
        <dbReference type="Proteomes" id="UP000295525"/>
    </source>
</evidence>
<dbReference type="EMBL" id="SMAJ01000002">
    <property type="protein sequence ID" value="TCT10318.1"/>
    <property type="molecule type" value="Genomic_DNA"/>
</dbReference>
<dbReference type="Gene3D" id="3.30.70.120">
    <property type="match status" value="1"/>
</dbReference>
<comment type="similarity">
    <text evidence="1">Belongs to the UPF0166 family.</text>
</comment>
<dbReference type="SUPFAM" id="SSF54913">
    <property type="entry name" value="GlnB-like"/>
    <property type="match status" value="1"/>
</dbReference>
<proteinExistence type="inferred from homology"/>
<dbReference type="InterPro" id="IPR011322">
    <property type="entry name" value="N-reg_PII-like_a/b"/>
</dbReference>
<reference evidence="2 3" key="1">
    <citation type="submission" date="2019-03" db="EMBL/GenBank/DDBJ databases">
        <title>Genomic Encyclopedia of Type Strains, Phase IV (KMG-IV): sequencing the most valuable type-strain genomes for metagenomic binning, comparative biology and taxonomic classification.</title>
        <authorList>
            <person name="Goeker M."/>
        </authorList>
    </citation>
    <scope>NUCLEOTIDE SEQUENCE [LARGE SCALE GENOMIC DNA]</scope>
    <source>
        <strain evidence="2 3">DSM 24591</strain>
    </source>
</reference>
<dbReference type="Pfam" id="PF02641">
    <property type="entry name" value="DUF190"/>
    <property type="match status" value="1"/>
</dbReference>
<evidence type="ECO:0000256" key="1">
    <source>
        <dbReference type="ARBA" id="ARBA00010554"/>
    </source>
</evidence>
<name>A0A4V2UZ86_9BURK</name>
<dbReference type="RefSeq" id="WP_132579905.1">
    <property type="nucleotide sequence ID" value="NZ_SMAJ01000002.1"/>
</dbReference>
<evidence type="ECO:0000313" key="2">
    <source>
        <dbReference type="EMBL" id="TCT10318.1"/>
    </source>
</evidence>